<organism evidence="3 4">
    <name type="scientific">Karstenula rhodostoma CBS 690.94</name>
    <dbReference type="NCBI Taxonomy" id="1392251"/>
    <lineage>
        <taxon>Eukaryota</taxon>
        <taxon>Fungi</taxon>
        <taxon>Dikarya</taxon>
        <taxon>Ascomycota</taxon>
        <taxon>Pezizomycotina</taxon>
        <taxon>Dothideomycetes</taxon>
        <taxon>Pleosporomycetidae</taxon>
        <taxon>Pleosporales</taxon>
        <taxon>Massarineae</taxon>
        <taxon>Didymosphaeriaceae</taxon>
        <taxon>Karstenula</taxon>
    </lineage>
</organism>
<dbReference type="InterPro" id="IPR001357">
    <property type="entry name" value="BRCT_dom"/>
</dbReference>
<dbReference type="SMART" id="SM00292">
    <property type="entry name" value="BRCT"/>
    <property type="match status" value="1"/>
</dbReference>
<evidence type="ECO:0000259" key="2">
    <source>
        <dbReference type="PROSITE" id="PS50172"/>
    </source>
</evidence>
<dbReference type="EMBL" id="MU001492">
    <property type="protein sequence ID" value="KAF2451913.1"/>
    <property type="molecule type" value="Genomic_DNA"/>
</dbReference>
<sequence>MAILKGLVIASVGDIKDHSGKSISNEQLKKWVVNNKGRWASEVGKGTTHLISSKDAYKKDAKAVQKAKGLRIFVVSYDWLEDSLHKGRKVAERKYTWGEVRAQRKKQKLMTRLGPPADSQKFNAGCELAKQDIGSGTSRKRPSGFFSSALDDLRKKREAREAEEKAKKAQAANTLSSHEPGALVAKEISEPHTPPTTARFASESTVAAPGSPVRQHSQLAVCNARLSHAHVEEEVTSSEKVVDTSTTDNTPKPSLFPPSLKYTPPSSSSGPHLPGPSTTPTPAPATATAVQPVETKPANPKLEDLYHIYLDAKGFEYKLILLRSNPYLNNFARYDLRMYESHTVPHVYCTVARYVPPAGAKPAAASTSVVPQSAQLPAQTATASPPSAQAGQTIHPAAAHLHALITPPLPSPSTPYRTAIAPPNSDFPTAFRAFRHAFRDLTLLSWHERLDPALQRLRAQAFCIEPFVWRRPAEGLPMGFVPPTWAPLGEHADVQLEGYTRNAWGLPALDEPLGTEGAIGSALFREAEEARRREEEKRRADERRAVQERMRAKRGGVGKAAGRQGQTKMGPQYYEPHQKQGVVANRAMLFGGGAENGGGSRASTPGTGRAVIVDYRSARQKRFDSRGFDY</sequence>
<protein>
    <recommendedName>
        <fullName evidence="2">BRCT domain-containing protein</fullName>
    </recommendedName>
</protein>
<keyword evidence="4" id="KW-1185">Reference proteome</keyword>
<evidence type="ECO:0000256" key="1">
    <source>
        <dbReference type="SAM" id="MobiDB-lite"/>
    </source>
</evidence>
<feature type="region of interest" description="Disordered" evidence="1">
    <location>
        <begin position="231"/>
        <end position="296"/>
    </location>
</feature>
<evidence type="ECO:0000313" key="3">
    <source>
        <dbReference type="EMBL" id="KAF2451913.1"/>
    </source>
</evidence>
<evidence type="ECO:0000313" key="4">
    <source>
        <dbReference type="Proteomes" id="UP000799764"/>
    </source>
</evidence>
<feature type="region of interest" description="Disordered" evidence="1">
    <location>
        <begin position="132"/>
        <end position="212"/>
    </location>
</feature>
<dbReference type="InterPro" id="IPR036420">
    <property type="entry name" value="BRCT_dom_sf"/>
</dbReference>
<reference evidence="3" key="1">
    <citation type="journal article" date="2020" name="Stud. Mycol.">
        <title>101 Dothideomycetes genomes: a test case for predicting lifestyles and emergence of pathogens.</title>
        <authorList>
            <person name="Haridas S."/>
            <person name="Albert R."/>
            <person name="Binder M."/>
            <person name="Bloem J."/>
            <person name="Labutti K."/>
            <person name="Salamov A."/>
            <person name="Andreopoulos B."/>
            <person name="Baker S."/>
            <person name="Barry K."/>
            <person name="Bills G."/>
            <person name="Bluhm B."/>
            <person name="Cannon C."/>
            <person name="Castanera R."/>
            <person name="Culley D."/>
            <person name="Daum C."/>
            <person name="Ezra D."/>
            <person name="Gonzalez J."/>
            <person name="Henrissat B."/>
            <person name="Kuo A."/>
            <person name="Liang C."/>
            <person name="Lipzen A."/>
            <person name="Lutzoni F."/>
            <person name="Magnuson J."/>
            <person name="Mondo S."/>
            <person name="Nolan M."/>
            <person name="Ohm R."/>
            <person name="Pangilinan J."/>
            <person name="Park H.-J."/>
            <person name="Ramirez L."/>
            <person name="Alfaro M."/>
            <person name="Sun H."/>
            <person name="Tritt A."/>
            <person name="Yoshinaga Y."/>
            <person name="Zwiers L.-H."/>
            <person name="Turgeon B."/>
            <person name="Goodwin S."/>
            <person name="Spatafora J."/>
            <person name="Crous P."/>
            <person name="Grigoriev I."/>
        </authorList>
    </citation>
    <scope>NUCLEOTIDE SEQUENCE</scope>
    <source>
        <strain evidence="3">CBS 690.94</strain>
    </source>
</reference>
<comment type="caution">
    <text evidence="3">The sequence shown here is derived from an EMBL/GenBank/DDBJ whole genome shotgun (WGS) entry which is preliminary data.</text>
</comment>
<feature type="compositionally biased region" description="Basic and acidic residues" evidence="1">
    <location>
        <begin position="529"/>
        <end position="550"/>
    </location>
</feature>
<feature type="region of interest" description="Disordered" evidence="1">
    <location>
        <begin position="529"/>
        <end position="573"/>
    </location>
</feature>
<feature type="domain" description="BRCT" evidence="2">
    <location>
        <begin position="1"/>
        <end position="97"/>
    </location>
</feature>
<feature type="compositionally biased region" description="Pro residues" evidence="1">
    <location>
        <begin position="273"/>
        <end position="283"/>
    </location>
</feature>
<proteinExistence type="predicted"/>
<dbReference type="PROSITE" id="PS50172">
    <property type="entry name" value="BRCT"/>
    <property type="match status" value="1"/>
</dbReference>
<dbReference type="SUPFAM" id="SSF52113">
    <property type="entry name" value="BRCT domain"/>
    <property type="match status" value="1"/>
</dbReference>
<feature type="compositionally biased region" description="Basic and acidic residues" evidence="1">
    <location>
        <begin position="151"/>
        <end position="167"/>
    </location>
</feature>
<gene>
    <name evidence="3" type="ORF">P171DRAFT_438566</name>
</gene>
<dbReference type="Pfam" id="PF00533">
    <property type="entry name" value="BRCT"/>
    <property type="match status" value="1"/>
</dbReference>
<dbReference type="AlphaFoldDB" id="A0A9P4UJP4"/>
<feature type="compositionally biased region" description="Low complexity" evidence="1">
    <location>
        <begin position="263"/>
        <end position="272"/>
    </location>
</feature>
<dbReference type="Proteomes" id="UP000799764">
    <property type="component" value="Unassembled WGS sequence"/>
</dbReference>
<name>A0A9P4UJP4_9PLEO</name>
<accession>A0A9P4UJP4</accession>
<dbReference type="Gene3D" id="3.40.50.10190">
    <property type="entry name" value="BRCT domain"/>
    <property type="match status" value="1"/>
</dbReference>
<dbReference type="OrthoDB" id="342264at2759"/>